<keyword evidence="8" id="KW-0626">Porin</keyword>
<evidence type="ECO:0000256" key="6">
    <source>
        <dbReference type="ARBA" id="ARBA00022729"/>
    </source>
</evidence>
<dbReference type="PANTHER" id="PTHR34501:SF9">
    <property type="entry name" value="MAJOR OUTER MEMBRANE PROTEIN P.IA"/>
    <property type="match status" value="1"/>
</dbReference>
<reference evidence="13 14" key="1">
    <citation type="submission" date="2019-10" db="EMBL/GenBank/DDBJ databases">
        <title>Two novel species isolated from a subtropical stream in China.</title>
        <authorList>
            <person name="Lu H."/>
        </authorList>
    </citation>
    <scope>NUCLEOTIDE SEQUENCE [LARGE SCALE GENOMIC DNA]</scope>
    <source>
        <strain evidence="13 14">FT29W</strain>
    </source>
</reference>
<dbReference type="PRINTS" id="PR00184">
    <property type="entry name" value="NEISSPPORIN"/>
</dbReference>
<sequence>MQKYVIGALALGLVSAAAQVQAQSSVTVYGVVDAGLVLERGGAAGNTQNISSGVASGSRIGFKGKEDLGGGMTAGFVLENGFTVDTGAAGQGGLLFGRQAYVCLSSKEAGAISIGRQYSPYYKATRDVADPFVIGLAGNAQNIFSPNSRVDNSVEYTTPRYKGFSADVLYGFGEVAGDSARNRAIGAAASYDNGPLSLVLVHHQRDNATATAHSRNTMLAGRYRFGGVTTHAAYSRNQDLLGNTSNDGLLGVSVAVGAGKLLASYVDHRDDSAAQQRARQMAVGYVHPLSVRTDLYAAYGHIINRNGANFHVGNATDSGAGTTGLNLGVRHVF</sequence>
<proteinExistence type="predicted"/>
<dbReference type="Proteomes" id="UP000440498">
    <property type="component" value="Unassembled WGS sequence"/>
</dbReference>
<dbReference type="InterPro" id="IPR050298">
    <property type="entry name" value="Gram-neg_bact_OMP"/>
</dbReference>
<keyword evidence="9" id="KW-0472">Membrane</keyword>
<dbReference type="GO" id="GO:0009279">
    <property type="term" value="C:cell outer membrane"/>
    <property type="evidence" value="ECO:0007669"/>
    <property type="project" value="UniProtKB-SubCell"/>
</dbReference>
<evidence type="ECO:0000256" key="10">
    <source>
        <dbReference type="ARBA" id="ARBA00023237"/>
    </source>
</evidence>
<dbReference type="SUPFAM" id="SSF56935">
    <property type="entry name" value="Porins"/>
    <property type="match status" value="1"/>
</dbReference>
<dbReference type="InterPro" id="IPR033900">
    <property type="entry name" value="Gram_neg_porin_domain"/>
</dbReference>
<organism evidence="13 14">
    <name type="scientific">Rugamonas aquatica</name>
    <dbReference type="NCBI Taxonomy" id="2743357"/>
    <lineage>
        <taxon>Bacteria</taxon>
        <taxon>Pseudomonadati</taxon>
        <taxon>Pseudomonadota</taxon>
        <taxon>Betaproteobacteria</taxon>
        <taxon>Burkholderiales</taxon>
        <taxon>Oxalobacteraceae</taxon>
        <taxon>Telluria group</taxon>
        <taxon>Rugamonas</taxon>
    </lineage>
</organism>
<keyword evidence="3" id="KW-0813">Transport</keyword>
<dbReference type="GO" id="GO:0015288">
    <property type="term" value="F:porin activity"/>
    <property type="evidence" value="ECO:0007669"/>
    <property type="project" value="UniProtKB-KW"/>
</dbReference>
<evidence type="ECO:0000256" key="11">
    <source>
        <dbReference type="SAM" id="SignalP"/>
    </source>
</evidence>
<evidence type="ECO:0000256" key="8">
    <source>
        <dbReference type="ARBA" id="ARBA00023114"/>
    </source>
</evidence>
<protein>
    <submittedName>
        <fullName evidence="13">Porin</fullName>
    </submittedName>
</protein>
<dbReference type="RefSeq" id="WP_152838426.1">
    <property type="nucleotide sequence ID" value="NZ_WHUG01000004.1"/>
</dbReference>
<keyword evidence="5" id="KW-0812">Transmembrane</keyword>
<gene>
    <name evidence="13" type="ORF">GEV02_13405</name>
</gene>
<dbReference type="PANTHER" id="PTHR34501">
    <property type="entry name" value="PROTEIN YDDL-RELATED"/>
    <property type="match status" value="1"/>
</dbReference>
<comment type="caution">
    <text evidence="13">The sequence shown here is derived from an EMBL/GenBank/DDBJ whole genome shotgun (WGS) entry which is preliminary data.</text>
</comment>
<feature type="signal peptide" evidence="11">
    <location>
        <begin position="1"/>
        <end position="22"/>
    </location>
</feature>
<evidence type="ECO:0000256" key="3">
    <source>
        <dbReference type="ARBA" id="ARBA00022448"/>
    </source>
</evidence>
<evidence type="ECO:0000256" key="2">
    <source>
        <dbReference type="ARBA" id="ARBA00011233"/>
    </source>
</evidence>
<evidence type="ECO:0000256" key="5">
    <source>
        <dbReference type="ARBA" id="ARBA00022692"/>
    </source>
</evidence>
<dbReference type="Pfam" id="PF13609">
    <property type="entry name" value="Porin_4"/>
    <property type="match status" value="1"/>
</dbReference>
<keyword evidence="7" id="KW-0406">Ion transport</keyword>
<evidence type="ECO:0000256" key="4">
    <source>
        <dbReference type="ARBA" id="ARBA00022452"/>
    </source>
</evidence>
<dbReference type="InterPro" id="IPR002299">
    <property type="entry name" value="Porin_Neis"/>
</dbReference>
<dbReference type="CDD" id="cd00342">
    <property type="entry name" value="gram_neg_porins"/>
    <property type="match status" value="1"/>
</dbReference>
<feature type="chain" id="PRO_5025386978" evidence="11">
    <location>
        <begin position="23"/>
        <end position="333"/>
    </location>
</feature>
<evidence type="ECO:0000256" key="1">
    <source>
        <dbReference type="ARBA" id="ARBA00004571"/>
    </source>
</evidence>
<keyword evidence="14" id="KW-1185">Reference proteome</keyword>
<evidence type="ECO:0000313" key="14">
    <source>
        <dbReference type="Proteomes" id="UP000440498"/>
    </source>
</evidence>
<dbReference type="EMBL" id="WHUG01000004">
    <property type="protein sequence ID" value="MQA39148.1"/>
    <property type="molecule type" value="Genomic_DNA"/>
</dbReference>
<dbReference type="GO" id="GO:0046930">
    <property type="term" value="C:pore complex"/>
    <property type="evidence" value="ECO:0007669"/>
    <property type="project" value="UniProtKB-KW"/>
</dbReference>
<feature type="domain" description="Porin" evidence="12">
    <location>
        <begin position="10"/>
        <end position="306"/>
    </location>
</feature>
<keyword evidence="6 11" id="KW-0732">Signal</keyword>
<evidence type="ECO:0000313" key="13">
    <source>
        <dbReference type="EMBL" id="MQA39148.1"/>
    </source>
</evidence>
<name>A0A6A7N2T8_9BURK</name>
<evidence type="ECO:0000256" key="9">
    <source>
        <dbReference type="ARBA" id="ARBA00023136"/>
    </source>
</evidence>
<evidence type="ECO:0000256" key="7">
    <source>
        <dbReference type="ARBA" id="ARBA00023065"/>
    </source>
</evidence>
<dbReference type="InterPro" id="IPR023614">
    <property type="entry name" value="Porin_dom_sf"/>
</dbReference>
<comment type="subunit">
    <text evidence="2">Homotrimer.</text>
</comment>
<dbReference type="AlphaFoldDB" id="A0A6A7N2T8"/>
<keyword evidence="4" id="KW-1134">Transmembrane beta strand</keyword>
<evidence type="ECO:0000259" key="12">
    <source>
        <dbReference type="Pfam" id="PF13609"/>
    </source>
</evidence>
<dbReference type="GO" id="GO:0006811">
    <property type="term" value="P:monoatomic ion transport"/>
    <property type="evidence" value="ECO:0007669"/>
    <property type="project" value="UniProtKB-KW"/>
</dbReference>
<accession>A0A6A7N2T8</accession>
<comment type="subcellular location">
    <subcellularLocation>
        <location evidence="1">Cell outer membrane</location>
        <topology evidence="1">Multi-pass membrane protein</topology>
    </subcellularLocation>
</comment>
<dbReference type="Gene3D" id="2.40.160.10">
    <property type="entry name" value="Porin"/>
    <property type="match status" value="1"/>
</dbReference>
<keyword evidence="10" id="KW-0998">Cell outer membrane</keyword>